<dbReference type="Pfam" id="PF08990">
    <property type="entry name" value="Docking"/>
    <property type="match status" value="1"/>
</dbReference>
<feature type="compositionally biased region" description="Low complexity" evidence="10">
    <location>
        <begin position="1251"/>
        <end position="1261"/>
    </location>
</feature>
<dbReference type="Gene3D" id="3.30.70.3290">
    <property type="match status" value="1"/>
</dbReference>
<dbReference type="InterPro" id="IPR020807">
    <property type="entry name" value="PKS_DH"/>
</dbReference>
<feature type="active site" description="Proton acceptor; for dehydratase activity" evidence="9">
    <location>
        <position position="943"/>
    </location>
</feature>
<dbReference type="InterPro" id="IPR015083">
    <property type="entry name" value="NorB/c/GfsB-D-like_docking"/>
</dbReference>
<evidence type="ECO:0000256" key="6">
    <source>
        <dbReference type="ARBA" id="ARBA00023194"/>
    </source>
</evidence>
<feature type="region of interest" description="C-terminal hotdog fold" evidence="9">
    <location>
        <begin position="1092"/>
        <end position="1227"/>
    </location>
</feature>
<dbReference type="InterPro" id="IPR016036">
    <property type="entry name" value="Malonyl_transacylase_ACP-bd"/>
</dbReference>
<dbReference type="InterPro" id="IPR032821">
    <property type="entry name" value="PKS_assoc"/>
</dbReference>
<sequence>MPNEKELLENLKWVTTELRNSRSRLREVEERNREPIAIVGMACRYPGGITTPEDLWQVVANGQDTISGFPQDRGWDLDRLYHPDPDHKGTTYVRHGGFLHDANWFDADFFGISPREATAMDPQQRLLLECSWEAIEHAGINPTHLRGTPTGVFTGLVYHDYGYRLPTVPEEFEGHIGNGTAGSVASGRVSYWFGFEGPAVTVDTACSSSLVALHWAVRALRSGECDLALAGGVSVMSTPGIFVEFSRQRGLAVDGRCKAFGAGADGTAWGEGVGVLVVERLSDAVRCGHRVLAVVRGSAVNQDGASNGLTAPNGPSQQRVIRRALVDAGVGAGEVDVVEGHGTGTALGDPIEAQALLAVYGAGRVGGPLWLGSVKSNIGHAQAAAGVAGVIKMVMAMRCGVLPRTLWVDEPSGHVEWAGGGVELLREEVVWPETGRPRRVGVSSFGVSGTNAHVILEQAPSGVVLGGGGRGVPALCGGVLWVVSGCGREGLRGQVERLRDFVVADPGVSVVDVGCALAVSRAGLDHRVAFVVSGREQAVGELEALLGEPFLGVSAAAGSGVGGGSGGGGVGFVCGGQGGQRVGMGRELAGRFPVFAGVFERVCGLLGLDPGGLSAGVVDQTGWAQAGLFAFEVALVELLGSWGVRPDVVLGHSLGEITAAYVAGVMSLEDACVLVAARGRLMQGLPSGGVMAAVQVDEVRARAVLAGLGVEGVVSVAAVNAPASVVLSGPAERVAVVVDVLEGMGCRASWLRVSHAFHSVLMEPMLEEFEGVVAGLRFRPPRMTFISGVSGEVAGAEVAEAGYWVRHVRECVRFGDAVGAAVGVGVSRWVEIAPDAVLAPLVRLNQPASVEDALVVGVRDGREVEGVLGMVGELWASGIEVEWGELFAGVDARSVSLPVYGFRREWFWLGAGHGWVDGVVEVGGEGAHVVWGRLTGGGLLAGHVVLGSVLFPGSGFVELAGRAGALVEYGEIGELVLESALVLEQGAAIEVQVHIEPEQADTPGRREYVVLARHQPQEQEQQQEQELQERRPHEQEQEQELGGGVSAGWVRYASGFLTRPDTAADTSTAADTGSGSGSGWVEWAGVWPPVGGVEVGLEGFYEQVARGGFAYQGAFRGLCGVWRAEGTVFAEVALPKEWRSGVGEFALHPAVLDAALHACFATAQGPARLPFAWHRVRIHQSGVQRVRARLQWLDEDTLTIDLADEHARHVASIASLTLRAPTNTPHTTPHTTPTGTGEESLFQLDWIPLTPTNNQPDTPDTPDTPTPPTAPTVPTARLVRTARTAPMALLAWMLVVVCGCWWVRMCWAGVGCWAGRRWWWPTGRERRNYSPGHLPGRPGRGWRVWWCSRLPERVTARSPGWVRSLNGCSGGRRKDRPGPGS</sequence>
<dbReference type="InterPro" id="IPR018201">
    <property type="entry name" value="Ketoacyl_synth_AS"/>
</dbReference>
<dbReference type="GO" id="GO:0006633">
    <property type="term" value="P:fatty acid biosynthetic process"/>
    <property type="evidence" value="ECO:0007669"/>
    <property type="project" value="InterPro"/>
</dbReference>
<dbReference type="Gene3D" id="3.40.47.10">
    <property type="match status" value="1"/>
</dbReference>
<dbReference type="KEGG" id="sgs:AVL59_15435"/>
<dbReference type="SUPFAM" id="SSF55048">
    <property type="entry name" value="Probable ACP-binding domain of malonyl-CoA ACP transacylase"/>
    <property type="match status" value="1"/>
</dbReference>
<dbReference type="Pfam" id="PF00698">
    <property type="entry name" value="Acyl_transf_1"/>
    <property type="match status" value="1"/>
</dbReference>
<dbReference type="PROSITE" id="PS00606">
    <property type="entry name" value="KS3_1"/>
    <property type="match status" value="1"/>
</dbReference>
<keyword evidence="7" id="KW-0511">Multifunctional enzyme</keyword>
<dbReference type="PANTHER" id="PTHR43775:SF51">
    <property type="entry name" value="INACTIVE PHENOLPHTHIOCEROL SYNTHESIS POLYKETIDE SYNTHASE TYPE I PKS1-RELATED"/>
    <property type="match status" value="1"/>
</dbReference>
<dbReference type="PROSITE" id="PS52019">
    <property type="entry name" value="PKS_MFAS_DH"/>
    <property type="match status" value="1"/>
</dbReference>
<comment type="cofactor">
    <cofactor evidence="1">
        <name>pantetheine 4'-phosphate</name>
        <dbReference type="ChEBI" id="CHEBI:47942"/>
    </cofactor>
</comment>
<feature type="compositionally biased region" description="Basic and acidic residues" evidence="10">
    <location>
        <begin position="1027"/>
        <end position="1036"/>
    </location>
</feature>
<keyword evidence="4" id="KW-0597">Phosphoprotein</keyword>
<dbReference type="GO" id="GO:0033068">
    <property type="term" value="P:macrolide biosynthetic process"/>
    <property type="evidence" value="ECO:0007669"/>
    <property type="project" value="UniProtKB-ARBA"/>
</dbReference>
<dbReference type="Gene3D" id="3.40.366.10">
    <property type="entry name" value="Malonyl-Coenzyme A Acyl Carrier Protein, domain 2"/>
    <property type="match status" value="1"/>
</dbReference>
<keyword evidence="3" id="KW-0596">Phosphopantetheine</keyword>
<dbReference type="InterPro" id="IPR014031">
    <property type="entry name" value="Ketoacyl_synth_C"/>
</dbReference>
<dbReference type="SUPFAM" id="SSF53901">
    <property type="entry name" value="Thiolase-like"/>
    <property type="match status" value="1"/>
</dbReference>
<evidence type="ECO:0000256" key="4">
    <source>
        <dbReference type="ARBA" id="ARBA00022553"/>
    </source>
</evidence>
<dbReference type="InterPro" id="IPR016035">
    <property type="entry name" value="Acyl_Trfase/lysoPLipase"/>
</dbReference>
<dbReference type="CDD" id="cd00833">
    <property type="entry name" value="PKS"/>
    <property type="match status" value="1"/>
</dbReference>
<dbReference type="FunFam" id="3.40.47.10:FF:000019">
    <property type="entry name" value="Polyketide synthase type I"/>
    <property type="match status" value="1"/>
</dbReference>
<dbReference type="GO" id="GO:0004312">
    <property type="term" value="F:fatty acid synthase activity"/>
    <property type="evidence" value="ECO:0007669"/>
    <property type="project" value="TreeGrafter"/>
</dbReference>
<dbReference type="InterPro" id="IPR049552">
    <property type="entry name" value="PKS_DH_N"/>
</dbReference>
<dbReference type="SMART" id="SM00826">
    <property type="entry name" value="PKS_DH"/>
    <property type="match status" value="1"/>
</dbReference>
<reference evidence="13 14" key="1">
    <citation type="submission" date="2016-06" db="EMBL/GenBank/DDBJ databases">
        <title>Complete genome sequence of Streptomyces griseochromogenes ATCC 14511, the Blasticidin S producer.</title>
        <authorList>
            <person name="Wu L."/>
        </authorList>
    </citation>
    <scope>NUCLEOTIDE SEQUENCE [LARGE SCALE GENOMIC DNA]</scope>
    <source>
        <strain evidence="13 14">ATCC 14511</strain>
    </source>
</reference>
<dbReference type="InterPro" id="IPR014030">
    <property type="entry name" value="Ketoacyl_synth_N"/>
</dbReference>
<dbReference type="PROSITE" id="PS52004">
    <property type="entry name" value="KS3_2"/>
    <property type="match status" value="1"/>
</dbReference>
<name>A0A1B1AWE2_9ACTN</name>
<feature type="domain" description="PKS/mFAS DH" evidence="12">
    <location>
        <begin position="913"/>
        <end position="1227"/>
    </location>
</feature>
<dbReference type="InterPro" id="IPR020841">
    <property type="entry name" value="PKS_Beta-ketoAc_synthase_dom"/>
</dbReference>
<evidence type="ECO:0000256" key="10">
    <source>
        <dbReference type="SAM" id="MobiDB-lite"/>
    </source>
</evidence>
<evidence type="ECO:0000313" key="13">
    <source>
        <dbReference type="EMBL" id="ANP50830.1"/>
    </source>
</evidence>
<evidence type="ECO:0000256" key="1">
    <source>
        <dbReference type="ARBA" id="ARBA00001957"/>
    </source>
</evidence>
<keyword evidence="6" id="KW-0045">Antibiotic biosynthesis</keyword>
<dbReference type="Pfam" id="PF16197">
    <property type="entry name" value="KAsynt_C_assoc"/>
    <property type="match status" value="1"/>
</dbReference>
<evidence type="ECO:0000256" key="3">
    <source>
        <dbReference type="ARBA" id="ARBA00022450"/>
    </source>
</evidence>
<evidence type="ECO:0000256" key="9">
    <source>
        <dbReference type="PROSITE-ProRule" id="PRU01363"/>
    </source>
</evidence>
<feature type="domain" description="Ketosynthase family 3 (KS3)" evidence="11">
    <location>
        <begin position="33"/>
        <end position="458"/>
    </location>
</feature>
<evidence type="ECO:0000259" key="12">
    <source>
        <dbReference type="PROSITE" id="PS52019"/>
    </source>
</evidence>
<feature type="region of interest" description="Disordered" evidence="10">
    <location>
        <begin position="1015"/>
        <end position="1042"/>
    </location>
</feature>
<dbReference type="InterPro" id="IPR049900">
    <property type="entry name" value="PKS_mFAS_DH"/>
</dbReference>
<gene>
    <name evidence="13" type="ORF">AVL59_15435</name>
</gene>
<dbReference type="GO" id="GO:0031177">
    <property type="term" value="F:phosphopantetheine binding"/>
    <property type="evidence" value="ECO:0007669"/>
    <property type="project" value="UniProtKB-ARBA"/>
</dbReference>
<dbReference type="InterPro" id="IPR050091">
    <property type="entry name" value="PKS_NRPS_Biosynth_Enz"/>
</dbReference>
<feature type="compositionally biased region" description="Pro residues" evidence="10">
    <location>
        <begin position="1262"/>
        <end position="1271"/>
    </location>
</feature>
<evidence type="ECO:0000313" key="14">
    <source>
        <dbReference type="Proteomes" id="UP000092659"/>
    </source>
</evidence>
<evidence type="ECO:0000256" key="8">
    <source>
        <dbReference type="ARBA" id="ARBA00023315"/>
    </source>
</evidence>
<dbReference type="OrthoDB" id="9778690at2"/>
<evidence type="ECO:0000256" key="5">
    <source>
        <dbReference type="ARBA" id="ARBA00022679"/>
    </source>
</evidence>
<dbReference type="STRING" id="68214.AVL59_15435"/>
<dbReference type="SUPFAM" id="SSF52151">
    <property type="entry name" value="FabD/lysophospholipase-like"/>
    <property type="match status" value="1"/>
</dbReference>
<dbReference type="Pfam" id="PF14765">
    <property type="entry name" value="PS-DH"/>
    <property type="match status" value="1"/>
</dbReference>
<dbReference type="GO" id="GO:0004315">
    <property type="term" value="F:3-oxoacyl-[acyl-carrier-protein] synthase activity"/>
    <property type="evidence" value="ECO:0007669"/>
    <property type="project" value="InterPro"/>
</dbReference>
<dbReference type="SMART" id="SM00827">
    <property type="entry name" value="PKS_AT"/>
    <property type="match status" value="1"/>
</dbReference>
<dbReference type="Pfam" id="PF21089">
    <property type="entry name" value="PKS_DH_N"/>
    <property type="match status" value="1"/>
</dbReference>
<dbReference type="InterPro" id="IPR016039">
    <property type="entry name" value="Thiolase-like"/>
</dbReference>
<dbReference type="RefSeq" id="WP_067304218.1">
    <property type="nucleotide sequence ID" value="NZ_CP016279.1"/>
</dbReference>
<dbReference type="InterPro" id="IPR049551">
    <property type="entry name" value="PKS_DH_C"/>
</dbReference>
<dbReference type="PANTHER" id="PTHR43775">
    <property type="entry name" value="FATTY ACID SYNTHASE"/>
    <property type="match status" value="1"/>
</dbReference>
<evidence type="ECO:0000256" key="2">
    <source>
        <dbReference type="ARBA" id="ARBA00004792"/>
    </source>
</evidence>
<dbReference type="InterPro" id="IPR014043">
    <property type="entry name" value="Acyl_transferase_dom"/>
</dbReference>
<evidence type="ECO:0000259" key="11">
    <source>
        <dbReference type="PROSITE" id="PS52004"/>
    </source>
</evidence>
<feature type="active site" description="Proton donor; for dehydratase activity" evidence="9">
    <location>
        <position position="1153"/>
    </location>
</feature>
<dbReference type="SMART" id="SM00825">
    <property type="entry name" value="PKS_KS"/>
    <property type="match status" value="1"/>
</dbReference>
<dbReference type="Gene3D" id="3.10.129.110">
    <property type="entry name" value="Polyketide synthase dehydratase"/>
    <property type="match status" value="1"/>
</dbReference>
<comment type="pathway">
    <text evidence="2">Antibiotic biosynthesis.</text>
</comment>
<protein>
    <submittedName>
        <fullName evidence="13">Uncharacterized protein</fullName>
    </submittedName>
</protein>
<proteinExistence type="predicted"/>
<keyword evidence="8" id="KW-0012">Acyltransferase</keyword>
<evidence type="ECO:0000256" key="7">
    <source>
        <dbReference type="ARBA" id="ARBA00023268"/>
    </source>
</evidence>
<keyword evidence="5" id="KW-0808">Transferase</keyword>
<dbReference type="InterPro" id="IPR001227">
    <property type="entry name" value="Ac_transferase_dom_sf"/>
</dbReference>
<dbReference type="Pfam" id="PF00109">
    <property type="entry name" value="ketoacyl-synt"/>
    <property type="match status" value="1"/>
</dbReference>
<organism evidence="13 14">
    <name type="scientific">Streptomyces griseochromogenes</name>
    <dbReference type="NCBI Taxonomy" id="68214"/>
    <lineage>
        <taxon>Bacteria</taxon>
        <taxon>Bacillati</taxon>
        <taxon>Actinomycetota</taxon>
        <taxon>Actinomycetes</taxon>
        <taxon>Kitasatosporales</taxon>
        <taxon>Streptomycetaceae</taxon>
        <taxon>Streptomyces</taxon>
    </lineage>
</organism>
<feature type="region of interest" description="Disordered" evidence="10">
    <location>
        <begin position="1251"/>
        <end position="1274"/>
    </location>
</feature>
<accession>A0A1B1AWE2</accession>
<dbReference type="InterPro" id="IPR042104">
    <property type="entry name" value="PKS_dehydratase_sf"/>
</dbReference>
<dbReference type="EMBL" id="CP016279">
    <property type="protein sequence ID" value="ANP50830.1"/>
    <property type="molecule type" value="Genomic_DNA"/>
</dbReference>
<dbReference type="Pfam" id="PF02801">
    <property type="entry name" value="Ketoacyl-synt_C"/>
    <property type="match status" value="1"/>
</dbReference>
<feature type="region of interest" description="N-terminal hotdog fold" evidence="9">
    <location>
        <begin position="913"/>
        <end position="1064"/>
    </location>
</feature>
<dbReference type="Proteomes" id="UP000092659">
    <property type="component" value="Chromosome"/>
</dbReference>